<keyword evidence="2" id="KW-1185">Reference proteome</keyword>
<dbReference type="InterPro" id="IPR007711">
    <property type="entry name" value="HigB-1"/>
</dbReference>
<dbReference type="SUPFAM" id="SSF143011">
    <property type="entry name" value="RelE-like"/>
    <property type="match status" value="1"/>
</dbReference>
<organism evidence="1 2">
    <name type="scientific">Tepidimonas fonticaldi</name>
    <dbReference type="NCBI Taxonomy" id="1101373"/>
    <lineage>
        <taxon>Bacteria</taxon>
        <taxon>Pseudomonadati</taxon>
        <taxon>Pseudomonadota</taxon>
        <taxon>Betaproteobacteria</taxon>
        <taxon>Burkholderiales</taxon>
        <taxon>Tepidimonas</taxon>
    </lineage>
</organism>
<dbReference type="PANTHER" id="PTHR40266">
    <property type="entry name" value="TOXIN HIGB-1"/>
    <property type="match status" value="1"/>
</dbReference>
<proteinExistence type="predicted"/>
<accession>A0A1A6DU60</accession>
<evidence type="ECO:0000313" key="2">
    <source>
        <dbReference type="Proteomes" id="UP000091969"/>
    </source>
</evidence>
<sequence length="92" mass="10446">MIRSFRHRGLEAFFRTGNKAGIQPHHAGKLRLMLATLDNATGPADMDAAGWRLHPLTGDLAGHWAVWVNANWRLTFRFEGTDAEVVDYQDYH</sequence>
<dbReference type="Pfam" id="PF05015">
    <property type="entry name" value="HigB-like_toxin"/>
    <property type="match status" value="1"/>
</dbReference>
<gene>
    <name evidence="1" type="ORF">A9O67_05015</name>
</gene>
<dbReference type="EMBL" id="LZDH01000056">
    <property type="protein sequence ID" value="OBS30398.1"/>
    <property type="molecule type" value="Genomic_DNA"/>
</dbReference>
<evidence type="ECO:0000313" key="1">
    <source>
        <dbReference type="EMBL" id="OBS30398.1"/>
    </source>
</evidence>
<dbReference type="STRING" id="1101373.A9O67_05015"/>
<dbReference type="Proteomes" id="UP000091969">
    <property type="component" value="Unassembled WGS sequence"/>
</dbReference>
<dbReference type="OrthoDB" id="9801102at2"/>
<dbReference type="Gene3D" id="3.30.2310.20">
    <property type="entry name" value="RelE-like"/>
    <property type="match status" value="1"/>
</dbReference>
<comment type="caution">
    <text evidence="1">The sequence shown here is derived from an EMBL/GenBank/DDBJ whole genome shotgun (WGS) entry which is preliminary data.</text>
</comment>
<dbReference type="PANTHER" id="PTHR40266:SF2">
    <property type="entry name" value="TOXIN HIGB-1"/>
    <property type="match status" value="1"/>
</dbReference>
<dbReference type="AlphaFoldDB" id="A0A1A6DU60"/>
<protein>
    <submittedName>
        <fullName evidence="1">Peptidase</fullName>
    </submittedName>
</protein>
<reference evidence="1 2" key="1">
    <citation type="submission" date="2016-06" db="EMBL/GenBank/DDBJ databases">
        <title>Genome sequence of Tepidimonas fonticaldi PL17.</title>
        <authorList>
            <person name="Pinnaka A.K."/>
        </authorList>
    </citation>
    <scope>NUCLEOTIDE SEQUENCE [LARGE SCALE GENOMIC DNA]</scope>
    <source>
        <strain evidence="1 2">PL17</strain>
    </source>
</reference>
<dbReference type="RefSeq" id="WP_068608806.1">
    <property type="nucleotide sequence ID" value="NZ_LZDH01000056.1"/>
</dbReference>
<name>A0A1A6DU60_9BURK</name>
<dbReference type="InterPro" id="IPR035093">
    <property type="entry name" value="RelE/ParE_toxin_dom_sf"/>
</dbReference>